<feature type="chain" id="PRO_5045724075" evidence="1">
    <location>
        <begin position="21"/>
        <end position="224"/>
    </location>
</feature>
<proteinExistence type="predicted"/>
<comment type="caution">
    <text evidence="3">The sequence shown here is derived from an EMBL/GenBank/DDBJ whole genome shotgun (WGS) entry which is preliminary data.</text>
</comment>
<keyword evidence="4" id="KW-1185">Reference proteome</keyword>
<evidence type="ECO:0000259" key="2">
    <source>
        <dbReference type="Pfam" id="PF06439"/>
    </source>
</evidence>
<dbReference type="Gene3D" id="2.60.120.560">
    <property type="entry name" value="Exo-inulinase, domain 1"/>
    <property type="match status" value="1"/>
</dbReference>
<feature type="signal peptide" evidence="1">
    <location>
        <begin position="1"/>
        <end position="20"/>
    </location>
</feature>
<organism evidence="3 4">
    <name type="scientific">Pedobacter montanisoli</name>
    <dbReference type="NCBI Taxonomy" id="2923277"/>
    <lineage>
        <taxon>Bacteria</taxon>
        <taxon>Pseudomonadati</taxon>
        <taxon>Bacteroidota</taxon>
        <taxon>Sphingobacteriia</taxon>
        <taxon>Sphingobacteriales</taxon>
        <taxon>Sphingobacteriaceae</taxon>
        <taxon>Pedobacter</taxon>
    </lineage>
</organism>
<reference evidence="3" key="1">
    <citation type="submission" date="2022-03" db="EMBL/GenBank/DDBJ databases">
        <authorList>
            <person name="Woo C.Y."/>
        </authorList>
    </citation>
    <scope>NUCLEOTIDE SEQUENCE</scope>
    <source>
        <strain evidence="3">CYS-01</strain>
    </source>
</reference>
<evidence type="ECO:0000313" key="4">
    <source>
        <dbReference type="Proteomes" id="UP001165460"/>
    </source>
</evidence>
<dbReference type="Pfam" id="PF06439">
    <property type="entry name" value="3keto-disac_hyd"/>
    <property type="match status" value="1"/>
</dbReference>
<dbReference type="EMBL" id="JALGBH010000001">
    <property type="protein sequence ID" value="MCJ0741202.1"/>
    <property type="molecule type" value="Genomic_DNA"/>
</dbReference>
<evidence type="ECO:0000256" key="1">
    <source>
        <dbReference type="SAM" id="SignalP"/>
    </source>
</evidence>
<dbReference type="InterPro" id="IPR010496">
    <property type="entry name" value="AL/BT2_dom"/>
</dbReference>
<name>A0ABS9ZSH6_9SPHI</name>
<sequence>MKARLLTLFILISAIHYSYAQTINLFNGKNLDGWYADVPDSHIAPSFIVRDQKLVSMGDPRGHLITNESFSNYRIEATYRFPGKPGNCGILVHVSQPRVLYNMFPKSIEVQMQHLDAGDFWCIGEDISVPDMEERRGDKSKWGTTAGKLRRIKNLTDSSEKPLGQWNKMIIECLDNKIKVWVNGDLVNDGYDCTASQGKIAIQAEGAEVEFKTLKLKHISKFSK</sequence>
<gene>
    <name evidence="3" type="ORF">MMF97_00685</name>
</gene>
<evidence type="ECO:0000313" key="3">
    <source>
        <dbReference type="EMBL" id="MCJ0741202.1"/>
    </source>
</evidence>
<accession>A0ABS9ZSH6</accession>
<feature type="domain" description="3-keto-alpha-glucoside-1,2-lyase/3-keto-2-hydroxy-glucal hydratase" evidence="2">
    <location>
        <begin position="23"/>
        <end position="217"/>
    </location>
</feature>
<keyword evidence="1" id="KW-0732">Signal</keyword>
<dbReference type="Proteomes" id="UP001165460">
    <property type="component" value="Unassembled WGS sequence"/>
</dbReference>
<protein>
    <submittedName>
        <fullName evidence="3">DUF1080 domain-containing protein</fullName>
    </submittedName>
</protein>
<dbReference type="RefSeq" id="WP_243357565.1">
    <property type="nucleotide sequence ID" value="NZ_JALGBH010000001.1"/>
</dbReference>